<dbReference type="CDD" id="cd07731">
    <property type="entry name" value="ComA-like_MBL-fold"/>
    <property type="match status" value="1"/>
</dbReference>
<proteinExistence type="predicted"/>
<dbReference type="Gene3D" id="3.60.15.10">
    <property type="entry name" value="Ribonuclease Z/Hydroxyacylglutathione hydrolase-like"/>
    <property type="match status" value="1"/>
</dbReference>
<feature type="transmembrane region" description="Helical" evidence="6">
    <location>
        <begin position="261"/>
        <end position="283"/>
    </location>
</feature>
<dbReference type="EMBL" id="PYIX02000006">
    <property type="protein sequence ID" value="RFC84542.1"/>
    <property type="molecule type" value="Genomic_DNA"/>
</dbReference>
<dbReference type="Pfam" id="PF00753">
    <property type="entry name" value="Lactamase_B"/>
    <property type="match status" value="1"/>
</dbReference>
<gene>
    <name evidence="8" type="ORF">ACFODO_21925</name>
    <name evidence="9" type="ORF">C9E89_006330</name>
</gene>
<reference evidence="8" key="4">
    <citation type="submission" date="2024-09" db="EMBL/GenBank/DDBJ databases">
        <authorList>
            <person name="Sun Q."/>
            <person name="Mori K."/>
        </authorList>
    </citation>
    <scope>NUCLEOTIDE SEQUENCE</scope>
    <source>
        <strain evidence="8">KCTC 62575</strain>
    </source>
</reference>
<accession>A0A371YSW4</accession>
<dbReference type="RefSeq" id="WP_107007416.1">
    <property type="nucleotide sequence ID" value="NZ_JBHRSF010000160.1"/>
</dbReference>
<evidence type="ECO:0000313" key="9">
    <source>
        <dbReference type="EMBL" id="RFC84542.1"/>
    </source>
</evidence>
<dbReference type="InterPro" id="IPR035681">
    <property type="entry name" value="ComA-like_MBL"/>
</dbReference>
<feature type="transmembrane region" description="Helical" evidence="6">
    <location>
        <begin position="441"/>
        <end position="465"/>
    </location>
</feature>
<evidence type="ECO:0000256" key="5">
    <source>
        <dbReference type="ARBA" id="ARBA00023136"/>
    </source>
</evidence>
<dbReference type="EMBL" id="JBHRSF010000160">
    <property type="protein sequence ID" value="MFC2997859.1"/>
    <property type="molecule type" value="Genomic_DNA"/>
</dbReference>
<evidence type="ECO:0000313" key="8">
    <source>
        <dbReference type="EMBL" id="MFC2997859.1"/>
    </source>
</evidence>
<feature type="transmembrane region" description="Helical" evidence="6">
    <location>
        <begin position="500"/>
        <end position="520"/>
    </location>
</feature>
<evidence type="ECO:0000256" key="2">
    <source>
        <dbReference type="ARBA" id="ARBA00022475"/>
    </source>
</evidence>
<feature type="transmembrane region" description="Helical" evidence="6">
    <location>
        <begin position="295"/>
        <end position="319"/>
    </location>
</feature>
<name>A0A371YSW4_9GAMM</name>
<feature type="transmembrane region" description="Helical" evidence="6">
    <location>
        <begin position="471"/>
        <end position="488"/>
    </location>
</feature>
<keyword evidence="11" id="KW-1185">Reference proteome</keyword>
<keyword evidence="4 6" id="KW-1133">Transmembrane helix</keyword>
<dbReference type="NCBIfam" id="TIGR00361">
    <property type="entry name" value="ComEC_Rec2"/>
    <property type="match status" value="1"/>
</dbReference>
<protein>
    <submittedName>
        <fullName evidence="9">DNA internalization-related competence protein ComEC/Rec2</fullName>
    </submittedName>
</protein>
<sequence>MSYLYLLSIAWIVGIHCMGKSSPFEMNMMLALMLSSIALVAIFYIVKIKLIHLWISQVVVHLGLSLMMFFVAWSYADHALEQRLISRIKQPEVISALVYVNTISQLYNDEEQQRIQQNAWILNYEAQPIQIKVNLKPQQHLELGQYYLITGKVKPAHSYAVEGAFDKERWFLQDNVMGTMNAQIVENISAAQVSEQGYRYFVQQQTSWWARLKLGIEAKRWFFRQSIEQSAFQQKGLLLALLTGDESLLSKQTQTLFQRLGISHLLAISGPHVLIFAMIFCYLLQCFIQKYCPQLYLTIARPYFLIFPFLLCVALYTAFVGFEIPALRTLLTVSLCSLILLFKQSISALKVLLLSASILLWFDPFSILSAAFWLSYGACFILIRVYQTIQQQSEENQTWRQKVIFYIQVLVESQWKIFIALFPLVVFIFQKVAWIAPISNLIAIPLIGVIIVPLEVVGACLALLYQPLGTLFFSVADFTLTLLVHFLDILDQIFSENLQWFAFTPLMVAALAIAIIILFLPRGLIPKTWALLCCAPLLFPYKNQSEFQLNVLDVGQGQAIFLNLPDQKIMIDTGGSFDERKFSIGQQVVIPYLKQQGVKQLDQVILSHLDQDHSGAFVAIEKELNVKQVYSNQNDGRFKHTHFQYCYAGQKWQYGNVTIDVLAPQQNSLSYVGKQQNELSCILYIQVKNAQNNQNFLIMGDAGWEAEFNLLQDYPNLKVDVLVLGHHGSQHSSAYDFLATLKPKLAIISAGFDNRYGHPHPIVLARLKELNIPVINTIEKGNIQFQLDSQNRMQTSFARNEKLWLVR</sequence>
<dbReference type="GO" id="GO:0030420">
    <property type="term" value="P:establishment of competence for transformation"/>
    <property type="evidence" value="ECO:0007669"/>
    <property type="project" value="InterPro"/>
</dbReference>
<feature type="domain" description="Metallo-beta-lactamase" evidence="7">
    <location>
        <begin position="556"/>
        <end position="752"/>
    </location>
</feature>
<dbReference type="InterPro" id="IPR004797">
    <property type="entry name" value="Competence_ComEC/Rec2"/>
</dbReference>
<dbReference type="Proteomes" id="UP001595455">
    <property type="component" value="Unassembled WGS sequence"/>
</dbReference>
<dbReference type="PANTHER" id="PTHR30619:SF7">
    <property type="entry name" value="BETA-LACTAMASE DOMAIN PROTEIN"/>
    <property type="match status" value="1"/>
</dbReference>
<dbReference type="OrthoDB" id="9761531at2"/>
<organism evidence="9 10">
    <name type="scientific">Acinetobacter sichuanensis</name>
    <dbReference type="NCBI Taxonomy" id="2136183"/>
    <lineage>
        <taxon>Bacteria</taxon>
        <taxon>Pseudomonadati</taxon>
        <taxon>Pseudomonadota</taxon>
        <taxon>Gammaproteobacteria</taxon>
        <taxon>Moraxellales</taxon>
        <taxon>Moraxellaceae</taxon>
        <taxon>Acinetobacter</taxon>
    </lineage>
</organism>
<dbReference type="Pfam" id="PF13567">
    <property type="entry name" value="DUF4131"/>
    <property type="match status" value="1"/>
</dbReference>
<evidence type="ECO:0000313" key="11">
    <source>
        <dbReference type="Proteomes" id="UP001595455"/>
    </source>
</evidence>
<dbReference type="PANTHER" id="PTHR30619">
    <property type="entry name" value="DNA INTERNALIZATION/COMPETENCE PROTEIN COMEC/REC2"/>
    <property type="match status" value="1"/>
</dbReference>
<keyword evidence="3 6" id="KW-0812">Transmembrane</keyword>
<reference evidence="8" key="1">
    <citation type="journal article" date="2014" name="Int. J. Syst. Evol. Microbiol.">
        <title>Complete genome of a new Firmicutes species belonging to the dominant human colonic microbiota ('Ruminococcus bicirculans') reveals two chromosomes and a selective capacity to utilize plant glucans.</title>
        <authorList>
            <consortium name="NISC Comparative Sequencing Program"/>
            <person name="Wegmann U."/>
            <person name="Louis P."/>
            <person name="Goesmann A."/>
            <person name="Henrissat B."/>
            <person name="Duncan S.H."/>
            <person name="Flint H.J."/>
        </authorList>
    </citation>
    <scope>NUCLEOTIDE SEQUENCE</scope>
    <source>
        <strain evidence="8">KCTC 62575</strain>
    </source>
</reference>
<evidence type="ECO:0000256" key="1">
    <source>
        <dbReference type="ARBA" id="ARBA00004651"/>
    </source>
</evidence>
<dbReference type="NCBIfam" id="TIGR00360">
    <property type="entry name" value="ComEC_N-term"/>
    <property type="match status" value="1"/>
</dbReference>
<dbReference type="InterPro" id="IPR052159">
    <property type="entry name" value="Competence_DNA_uptake"/>
</dbReference>
<evidence type="ECO:0000256" key="6">
    <source>
        <dbReference type="SAM" id="Phobius"/>
    </source>
</evidence>
<dbReference type="Pfam" id="PF03772">
    <property type="entry name" value="Competence"/>
    <property type="match status" value="1"/>
</dbReference>
<feature type="transmembrane region" description="Helical" evidence="6">
    <location>
        <begin position="351"/>
        <end position="383"/>
    </location>
</feature>
<keyword evidence="5 6" id="KW-0472">Membrane</keyword>
<dbReference type="SUPFAM" id="SSF56281">
    <property type="entry name" value="Metallo-hydrolase/oxidoreductase"/>
    <property type="match status" value="1"/>
</dbReference>
<reference evidence="9 10" key="2">
    <citation type="submission" date="2018-08" db="EMBL/GenBank/DDBJ databases">
        <title>The draft genome of Acinetobacter sichuanensis strain WCHAc060041.</title>
        <authorList>
            <person name="Qin J."/>
            <person name="Feng Y."/>
            <person name="Zong Z."/>
        </authorList>
    </citation>
    <scope>NUCLEOTIDE SEQUENCE [LARGE SCALE GENOMIC DNA]</scope>
    <source>
        <strain evidence="9 10">WCHAc060041</strain>
    </source>
</reference>
<keyword evidence="2" id="KW-1003">Cell membrane</keyword>
<comment type="caution">
    <text evidence="9">The sequence shown here is derived from an EMBL/GenBank/DDBJ whole genome shotgun (WGS) entry which is preliminary data.</text>
</comment>
<dbReference type="Proteomes" id="UP000240957">
    <property type="component" value="Unassembled WGS sequence"/>
</dbReference>
<dbReference type="AlphaFoldDB" id="A0A371YSW4"/>
<comment type="subcellular location">
    <subcellularLocation>
        <location evidence="1">Cell membrane</location>
        <topology evidence="1">Multi-pass membrane protein</topology>
    </subcellularLocation>
</comment>
<feature type="transmembrane region" description="Helical" evidence="6">
    <location>
        <begin position="58"/>
        <end position="76"/>
    </location>
</feature>
<evidence type="ECO:0000259" key="7">
    <source>
        <dbReference type="SMART" id="SM00849"/>
    </source>
</evidence>
<reference evidence="11" key="3">
    <citation type="journal article" date="2019" name="Int. J. Syst. Evol. Microbiol.">
        <title>The Global Catalogue of Microorganisms (GCM) 10K type strain sequencing project: providing services to taxonomists for standard genome sequencing and annotation.</title>
        <authorList>
            <consortium name="The Broad Institute Genomics Platform"/>
            <consortium name="The Broad Institute Genome Sequencing Center for Infectious Disease"/>
            <person name="Wu L."/>
            <person name="Ma J."/>
        </authorList>
    </citation>
    <scope>NUCLEOTIDE SEQUENCE [LARGE SCALE GENOMIC DNA]</scope>
    <source>
        <strain evidence="11">KCTC 62575</strain>
    </source>
</reference>
<dbReference type="InterPro" id="IPR001279">
    <property type="entry name" value="Metallo-B-lactamas"/>
</dbReference>
<dbReference type="InterPro" id="IPR004477">
    <property type="entry name" value="ComEC_N"/>
</dbReference>
<evidence type="ECO:0000313" key="10">
    <source>
        <dbReference type="Proteomes" id="UP000240957"/>
    </source>
</evidence>
<feature type="transmembrane region" description="Helical" evidence="6">
    <location>
        <begin position="403"/>
        <end position="429"/>
    </location>
</feature>
<dbReference type="SMART" id="SM00849">
    <property type="entry name" value="Lactamase_B"/>
    <property type="match status" value="1"/>
</dbReference>
<feature type="transmembrane region" description="Helical" evidence="6">
    <location>
        <begin position="29"/>
        <end position="46"/>
    </location>
</feature>
<dbReference type="InterPro" id="IPR025405">
    <property type="entry name" value="DUF4131"/>
</dbReference>
<dbReference type="InterPro" id="IPR036866">
    <property type="entry name" value="RibonucZ/Hydroxyglut_hydro"/>
</dbReference>
<evidence type="ECO:0000256" key="3">
    <source>
        <dbReference type="ARBA" id="ARBA00022692"/>
    </source>
</evidence>
<dbReference type="GO" id="GO:0005886">
    <property type="term" value="C:plasma membrane"/>
    <property type="evidence" value="ECO:0007669"/>
    <property type="project" value="UniProtKB-SubCell"/>
</dbReference>
<evidence type="ECO:0000256" key="4">
    <source>
        <dbReference type="ARBA" id="ARBA00022989"/>
    </source>
</evidence>